<evidence type="ECO:0000256" key="1">
    <source>
        <dbReference type="PROSITE-ProRule" id="PRU00285"/>
    </source>
</evidence>
<feature type="chain" id="PRO_5011794377" evidence="3">
    <location>
        <begin position="33"/>
        <end position="178"/>
    </location>
</feature>
<dbReference type="SUPFAM" id="SSF49764">
    <property type="entry name" value="HSP20-like chaperones"/>
    <property type="match status" value="1"/>
</dbReference>
<keyword evidence="3" id="KW-0732">Signal</keyword>
<dbReference type="CDD" id="cd06464">
    <property type="entry name" value="ACD_sHsps-like"/>
    <property type="match status" value="1"/>
</dbReference>
<proteinExistence type="inferred from homology"/>
<dbReference type="PROSITE" id="PS01031">
    <property type="entry name" value="SHSP"/>
    <property type="match status" value="1"/>
</dbReference>
<organism evidence="5 6">
    <name type="scientific">Bathymodiolus azoricus thioautotrophic gill symbiont</name>
    <dbReference type="NCBI Taxonomy" id="235205"/>
    <lineage>
        <taxon>Bacteria</taxon>
        <taxon>Pseudomonadati</taxon>
        <taxon>Pseudomonadota</taxon>
        <taxon>Gammaproteobacteria</taxon>
        <taxon>sulfur-oxidizing symbionts</taxon>
    </lineage>
</organism>
<name>A0A1H6KIH3_9GAMM</name>
<dbReference type="Pfam" id="PF00011">
    <property type="entry name" value="HSP20"/>
    <property type="match status" value="1"/>
</dbReference>
<dbReference type="STRING" id="235205.BAZSYMB_SCAFFOLD00048_9"/>
<feature type="domain" description="SHSP" evidence="4">
    <location>
        <begin position="74"/>
        <end position="178"/>
    </location>
</feature>
<dbReference type="EMBL" id="CVUD02000106">
    <property type="protein sequence ID" value="SEH71331.1"/>
    <property type="molecule type" value="Genomic_DNA"/>
</dbReference>
<evidence type="ECO:0000256" key="2">
    <source>
        <dbReference type="RuleBase" id="RU003616"/>
    </source>
</evidence>
<keyword evidence="5" id="KW-0346">Stress response</keyword>
<evidence type="ECO:0000256" key="3">
    <source>
        <dbReference type="SAM" id="SignalP"/>
    </source>
</evidence>
<protein>
    <submittedName>
        <fullName evidence="5">Heat shock protein Hsp20</fullName>
    </submittedName>
</protein>
<evidence type="ECO:0000313" key="6">
    <source>
        <dbReference type="Proteomes" id="UP000198559"/>
    </source>
</evidence>
<accession>A0A1H6KIH3</accession>
<dbReference type="Proteomes" id="UP000198559">
    <property type="component" value="Unassembled WGS sequence"/>
</dbReference>
<comment type="similarity">
    <text evidence="1 2">Belongs to the small heat shock protein (HSP20) family.</text>
</comment>
<evidence type="ECO:0000259" key="4">
    <source>
        <dbReference type="PROSITE" id="PS01031"/>
    </source>
</evidence>
<dbReference type="Gene3D" id="2.60.40.790">
    <property type="match status" value="1"/>
</dbReference>
<dbReference type="InterPro" id="IPR002068">
    <property type="entry name" value="A-crystallin/Hsp20_dom"/>
</dbReference>
<reference evidence="6" key="1">
    <citation type="submission" date="2016-06" db="EMBL/GenBank/DDBJ databases">
        <authorList>
            <person name="Petersen J."/>
            <person name="Sayavedra L."/>
        </authorList>
    </citation>
    <scope>NUCLEOTIDE SEQUENCE [LARGE SCALE GENOMIC DNA]</scope>
    <source>
        <strain evidence="6">BazSymB</strain>
    </source>
</reference>
<dbReference type="AlphaFoldDB" id="A0A1H6KIH3"/>
<sequence length="178" mass="20511">MEIKYKKTPFGGKNMKKTLAITILLTSTLLNATHGSHQPNFFNHHPTFNQNFWRDFNHQFQQFNHQMNELQHDAHAVNTYSKQYFDKASNHYVVKIKTLGIDKVNFNISTDKNNLIIKAKQNSKSGNRSSSSYFSQVISIPKDGDADNIMTEFKEGVLKISIPKLDKPKPQTRKITIQ</sequence>
<feature type="signal peptide" evidence="3">
    <location>
        <begin position="1"/>
        <end position="32"/>
    </location>
</feature>
<dbReference type="InterPro" id="IPR008978">
    <property type="entry name" value="HSP20-like_chaperone"/>
</dbReference>
<evidence type="ECO:0000313" key="5">
    <source>
        <dbReference type="EMBL" id="SEH71331.1"/>
    </source>
</evidence>
<gene>
    <name evidence="5" type="ORF">BAZSYMB_SCAFFOLD00048_9</name>
</gene>